<evidence type="ECO:0000313" key="2">
    <source>
        <dbReference type="Proteomes" id="UP001501676"/>
    </source>
</evidence>
<comment type="caution">
    <text evidence="1">The sequence shown here is derived from an EMBL/GenBank/DDBJ whole genome shotgun (WGS) entry which is preliminary data.</text>
</comment>
<protein>
    <submittedName>
        <fullName evidence="1">Uncharacterized protein</fullName>
    </submittedName>
</protein>
<reference evidence="2" key="1">
    <citation type="journal article" date="2019" name="Int. J. Syst. Evol. Microbiol.">
        <title>The Global Catalogue of Microorganisms (GCM) 10K type strain sequencing project: providing services to taxonomists for standard genome sequencing and annotation.</title>
        <authorList>
            <consortium name="The Broad Institute Genomics Platform"/>
            <consortium name="The Broad Institute Genome Sequencing Center for Infectious Disease"/>
            <person name="Wu L."/>
            <person name="Ma J."/>
        </authorList>
    </citation>
    <scope>NUCLEOTIDE SEQUENCE [LARGE SCALE GENOMIC DNA]</scope>
    <source>
        <strain evidence="2">JCM 9458</strain>
    </source>
</reference>
<evidence type="ECO:0000313" key="1">
    <source>
        <dbReference type="EMBL" id="GAA3386905.1"/>
    </source>
</evidence>
<proteinExistence type="predicted"/>
<sequence>MPSLLLPVDAVDAVDPVTLPLRVGGDGTVLGVDPHGAPLAVRLFRAAPTRIVLVGSPRCAQLTAFRTLASGAQVVVGTARPQTWAPLVGAAPPGTVAVRPADAPPLASGRRTRPLLHIDDAPPYDTPPELPAGRWTTVVTLREALTHREAELVEHADLVLLQPLVQTEAEVLASALRVPGIDQRLARLPADVLTVADRRGVRWGRLSVTPIEHHSFGPALRR</sequence>
<dbReference type="Proteomes" id="UP001501676">
    <property type="component" value="Unassembled WGS sequence"/>
</dbReference>
<dbReference type="EMBL" id="BAAAYN010000017">
    <property type="protein sequence ID" value="GAA3386905.1"/>
    <property type="molecule type" value="Genomic_DNA"/>
</dbReference>
<organism evidence="1 2">
    <name type="scientific">Cryptosporangium minutisporangium</name>
    <dbReference type="NCBI Taxonomy" id="113569"/>
    <lineage>
        <taxon>Bacteria</taxon>
        <taxon>Bacillati</taxon>
        <taxon>Actinomycetota</taxon>
        <taxon>Actinomycetes</taxon>
        <taxon>Cryptosporangiales</taxon>
        <taxon>Cryptosporangiaceae</taxon>
        <taxon>Cryptosporangium</taxon>
    </lineage>
</organism>
<keyword evidence="2" id="KW-1185">Reference proteome</keyword>
<accession>A0ABP6SX07</accession>
<gene>
    <name evidence="1" type="ORF">GCM10020369_27360</name>
</gene>
<name>A0ABP6SX07_9ACTN</name>